<feature type="domain" description="RNA polymerase sigma factor 70 region 4 type 2" evidence="6">
    <location>
        <begin position="130"/>
        <end position="181"/>
    </location>
</feature>
<dbReference type="InterPro" id="IPR036388">
    <property type="entry name" value="WH-like_DNA-bd_sf"/>
</dbReference>
<keyword evidence="3" id="KW-0731">Sigma factor</keyword>
<dbReference type="InterPro" id="IPR014284">
    <property type="entry name" value="RNA_pol_sigma-70_dom"/>
</dbReference>
<dbReference type="Pfam" id="PF08281">
    <property type="entry name" value="Sigma70_r4_2"/>
    <property type="match status" value="1"/>
</dbReference>
<dbReference type="InterPro" id="IPR039425">
    <property type="entry name" value="RNA_pol_sigma-70-like"/>
</dbReference>
<gene>
    <name evidence="7" type="ORF">SAMN02787144_1011104</name>
</gene>
<keyword evidence="4" id="KW-0804">Transcription</keyword>
<dbReference type="GO" id="GO:0016987">
    <property type="term" value="F:sigma factor activity"/>
    <property type="evidence" value="ECO:0007669"/>
    <property type="project" value="UniProtKB-KW"/>
</dbReference>
<name>A0A1K2CPR3_STRAR</name>
<proteinExistence type="inferred from homology"/>
<dbReference type="SUPFAM" id="SSF88946">
    <property type="entry name" value="Sigma2 domain of RNA polymerase sigma factors"/>
    <property type="match status" value="1"/>
</dbReference>
<dbReference type="InterPro" id="IPR013325">
    <property type="entry name" value="RNA_pol_sigma_r2"/>
</dbReference>
<dbReference type="RefSeq" id="WP_072486585.1">
    <property type="nucleotide sequence ID" value="NZ_FPJO01000011.1"/>
</dbReference>
<dbReference type="PANTHER" id="PTHR43133">
    <property type="entry name" value="RNA POLYMERASE ECF-TYPE SIGMA FACTO"/>
    <property type="match status" value="1"/>
</dbReference>
<dbReference type="InterPro" id="IPR013324">
    <property type="entry name" value="RNA_pol_sigma_r3/r4-like"/>
</dbReference>
<dbReference type="InterPro" id="IPR013249">
    <property type="entry name" value="RNA_pol_sigma70_r4_t2"/>
</dbReference>
<feature type="domain" description="RNA polymerase sigma-70 region 2" evidence="5">
    <location>
        <begin position="34"/>
        <end position="99"/>
    </location>
</feature>
<evidence type="ECO:0000259" key="6">
    <source>
        <dbReference type="Pfam" id="PF08281"/>
    </source>
</evidence>
<dbReference type="InterPro" id="IPR007627">
    <property type="entry name" value="RNA_pol_sigma70_r2"/>
</dbReference>
<dbReference type="Gene3D" id="1.10.1740.10">
    <property type="match status" value="1"/>
</dbReference>
<evidence type="ECO:0000256" key="2">
    <source>
        <dbReference type="ARBA" id="ARBA00023015"/>
    </source>
</evidence>
<keyword evidence="2" id="KW-0805">Transcription regulation</keyword>
<sequence length="195" mass="21557">MLPAQGHPATTEDDVTAWAVDAAAGDADAFERVFRALHNDVRRYVTALADDSQVADDLVQETFLRAVSTVHLFQGRGSARAWMLTIARRTVVDSIRRAASRPRLADTSDWQYVAECSQPRDLPGFDEGIALMALVESLPDDRREAFVLTQVLDMPYDDAARTSSCPVGTIRSRVSRARTTLCAMLDDREQPALAY</sequence>
<protein>
    <submittedName>
        <fullName evidence="7">RNA polymerase sigma-70 factor, ECF subfamily</fullName>
    </submittedName>
</protein>
<dbReference type="Proteomes" id="UP000181909">
    <property type="component" value="Unassembled WGS sequence"/>
</dbReference>
<dbReference type="GO" id="GO:0006352">
    <property type="term" value="P:DNA-templated transcription initiation"/>
    <property type="evidence" value="ECO:0007669"/>
    <property type="project" value="InterPro"/>
</dbReference>
<dbReference type="EMBL" id="FPJO01000011">
    <property type="protein sequence ID" value="SFY12237.1"/>
    <property type="molecule type" value="Genomic_DNA"/>
</dbReference>
<dbReference type="AlphaFoldDB" id="A0A1K2CPR3"/>
<dbReference type="OrthoDB" id="3821507at2"/>
<accession>A0A1K2CPR3</accession>
<evidence type="ECO:0000259" key="5">
    <source>
        <dbReference type="Pfam" id="PF04542"/>
    </source>
</evidence>
<comment type="similarity">
    <text evidence="1">Belongs to the sigma-70 factor family. ECF subfamily.</text>
</comment>
<dbReference type="Pfam" id="PF04542">
    <property type="entry name" value="Sigma70_r2"/>
    <property type="match status" value="1"/>
</dbReference>
<evidence type="ECO:0000256" key="4">
    <source>
        <dbReference type="ARBA" id="ARBA00023163"/>
    </source>
</evidence>
<evidence type="ECO:0000313" key="8">
    <source>
        <dbReference type="Proteomes" id="UP000181909"/>
    </source>
</evidence>
<dbReference type="NCBIfam" id="TIGR02937">
    <property type="entry name" value="sigma70-ECF"/>
    <property type="match status" value="1"/>
</dbReference>
<evidence type="ECO:0000256" key="3">
    <source>
        <dbReference type="ARBA" id="ARBA00023082"/>
    </source>
</evidence>
<evidence type="ECO:0000313" key="7">
    <source>
        <dbReference type="EMBL" id="SFY12237.1"/>
    </source>
</evidence>
<dbReference type="STRING" id="1893.SAMN02787144_1011104"/>
<dbReference type="GO" id="GO:0003677">
    <property type="term" value="F:DNA binding"/>
    <property type="evidence" value="ECO:0007669"/>
    <property type="project" value="InterPro"/>
</dbReference>
<reference evidence="7 8" key="1">
    <citation type="submission" date="2016-11" db="EMBL/GenBank/DDBJ databases">
        <authorList>
            <person name="Jaros S."/>
            <person name="Januszkiewicz K."/>
            <person name="Wedrychowicz H."/>
        </authorList>
    </citation>
    <scope>NUCLEOTIDE SEQUENCE [LARGE SCALE GENOMIC DNA]</scope>
    <source>
        <strain evidence="7 8">OK807</strain>
    </source>
</reference>
<evidence type="ECO:0000256" key="1">
    <source>
        <dbReference type="ARBA" id="ARBA00010641"/>
    </source>
</evidence>
<dbReference type="SUPFAM" id="SSF88659">
    <property type="entry name" value="Sigma3 and sigma4 domains of RNA polymerase sigma factors"/>
    <property type="match status" value="1"/>
</dbReference>
<organism evidence="7 8">
    <name type="scientific">Streptomyces atratus</name>
    <dbReference type="NCBI Taxonomy" id="1893"/>
    <lineage>
        <taxon>Bacteria</taxon>
        <taxon>Bacillati</taxon>
        <taxon>Actinomycetota</taxon>
        <taxon>Actinomycetes</taxon>
        <taxon>Kitasatosporales</taxon>
        <taxon>Streptomycetaceae</taxon>
        <taxon>Streptomyces</taxon>
    </lineage>
</organism>
<dbReference type="Gene3D" id="1.10.10.10">
    <property type="entry name" value="Winged helix-like DNA-binding domain superfamily/Winged helix DNA-binding domain"/>
    <property type="match status" value="1"/>
</dbReference>
<dbReference type="PANTHER" id="PTHR43133:SF61">
    <property type="entry name" value="ECF RNA POLYMERASE SIGMA FACTOR SIGC"/>
    <property type="match status" value="1"/>
</dbReference>